<organism evidence="2 3">
    <name type="scientific">Panicum virgatum</name>
    <name type="common">Blackwell switchgrass</name>
    <dbReference type="NCBI Taxonomy" id="38727"/>
    <lineage>
        <taxon>Eukaryota</taxon>
        <taxon>Viridiplantae</taxon>
        <taxon>Streptophyta</taxon>
        <taxon>Embryophyta</taxon>
        <taxon>Tracheophyta</taxon>
        <taxon>Spermatophyta</taxon>
        <taxon>Magnoliopsida</taxon>
        <taxon>Liliopsida</taxon>
        <taxon>Poales</taxon>
        <taxon>Poaceae</taxon>
        <taxon>PACMAD clade</taxon>
        <taxon>Panicoideae</taxon>
        <taxon>Panicodae</taxon>
        <taxon>Paniceae</taxon>
        <taxon>Panicinae</taxon>
        <taxon>Panicum</taxon>
        <taxon>Panicum sect. Hiantes</taxon>
    </lineage>
</organism>
<sequence>MGRGDAGRPRRASSVRALALSGGDPRTAAAAAAGAAPMEQRETRGLYEIFRGHFANIEGVFAKVPDDRLIVHSSAAARRRERRLTAGFSYVPLLPSSGLQASIAS</sequence>
<feature type="region of interest" description="Disordered" evidence="1">
    <location>
        <begin position="1"/>
        <end position="21"/>
    </location>
</feature>
<proteinExistence type="predicted"/>
<dbReference type="Proteomes" id="UP000823388">
    <property type="component" value="Chromosome 3N"/>
</dbReference>
<accession>A0A8T0ULU3</accession>
<evidence type="ECO:0000256" key="1">
    <source>
        <dbReference type="SAM" id="MobiDB-lite"/>
    </source>
</evidence>
<evidence type="ECO:0000313" key="3">
    <source>
        <dbReference type="Proteomes" id="UP000823388"/>
    </source>
</evidence>
<gene>
    <name evidence="2" type="ORF">PVAP13_3NG309400</name>
</gene>
<dbReference type="AlphaFoldDB" id="A0A8T0ULU3"/>
<comment type="caution">
    <text evidence="2">The sequence shown here is derived from an EMBL/GenBank/DDBJ whole genome shotgun (WGS) entry which is preliminary data.</text>
</comment>
<reference evidence="2" key="1">
    <citation type="submission" date="2020-05" db="EMBL/GenBank/DDBJ databases">
        <title>WGS assembly of Panicum virgatum.</title>
        <authorList>
            <person name="Lovell J.T."/>
            <person name="Jenkins J."/>
            <person name="Shu S."/>
            <person name="Juenger T.E."/>
            <person name="Schmutz J."/>
        </authorList>
    </citation>
    <scope>NUCLEOTIDE SEQUENCE</scope>
    <source>
        <strain evidence="2">AP13</strain>
    </source>
</reference>
<evidence type="ECO:0000313" key="2">
    <source>
        <dbReference type="EMBL" id="KAG2621844.1"/>
    </source>
</evidence>
<keyword evidence="3" id="KW-1185">Reference proteome</keyword>
<dbReference type="EMBL" id="CM029042">
    <property type="protein sequence ID" value="KAG2621844.1"/>
    <property type="molecule type" value="Genomic_DNA"/>
</dbReference>
<protein>
    <submittedName>
        <fullName evidence="2">Uncharacterized protein</fullName>
    </submittedName>
</protein>
<name>A0A8T0ULU3_PANVG</name>